<feature type="region of interest" description="Disordered" evidence="1">
    <location>
        <begin position="53"/>
        <end position="85"/>
    </location>
</feature>
<reference evidence="3" key="1">
    <citation type="submission" date="2014-12" db="EMBL/GenBank/DDBJ databases">
        <title>Insight into the proteome of Arion vulgaris.</title>
        <authorList>
            <person name="Aradska J."/>
            <person name="Bulat T."/>
            <person name="Smidak R."/>
            <person name="Sarate P."/>
            <person name="Gangsoo J."/>
            <person name="Sialana F."/>
            <person name="Bilban M."/>
            <person name="Lubec G."/>
        </authorList>
    </citation>
    <scope>NUCLEOTIDE SEQUENCE</scope>
    <source>
        <tissue evidence="3">Skin</tissue>
    </source>
</reference>
<accession>A0A0B7BT38</accession>
<dbReference type="AlphaFoldDB" id="A0A0B7BT38"/>
<feature type="signal peptide" evidence="2">
    <location>
        <begin position="1"/>
        <end position="25"/>
    </location>
</feature>
<evidence type="ECO:0000256" key="2">
    <source>
        <dbReference type="SAM" id="SignalP"/>
    </source>
</evidence>
<name>A0A0B7BT38_9EUPU</name>
<protein>
    <submittedName>
        <fullName evidence="3">Uncharacterized protein</fullName>
    </submittedName>
</protein>
<keyword evidence="2" id="KW-0732">Signal</keyword>
<feature type="chain" id="PRO_5002113897" evidence="2">
    <location>
        <begin position="26"/>
        <end position="129"/>
    </location>
</feature>
<organism evidence="3">
    <name type="scientific">Arion vulgaris</name>
    <dbReference type="NCBI Taxonomy" id="1028688"/>
    <lineage>
        <taxon>Eukaryota</taxon>
        <taxon>Metazoa</taxon>
        <taxon>Spiralia</taxon>
        <taxon>Lophotrochozoa</taxon>
        <taxon>Mollusca</taxon>
        <taxon>Gastropoda</taxon>
        <taxon>Heterobranchia</taxon>
        <taxon>Euthyneura</taxon>
        <taxon>Panpulmonata</taxon>
        <taxon>Eupulmonata</taxon>
        <taxon>Stylommatophora</taxon>
        <taxon>Helicina</taxon>
        <taxon>Arionoidea</taxon>
        <taxon>Arionidae</taxon>
        <taxon>Arion</taxon>
    </lineage>
</organism>
<evidence type="ECO:0000256" key="1">
    <source>
        <dbReference type="SAM" id="MobiDB-lite"/>
    </source>
</evidence>
<dbReference type="EMBL" id="HACG01049202">
    <property type="protein sequence ID" value="CEK96067.1"/>
    <property type="molecule type" value="Transcribed_RNA"/>
</dbReference>
<feature type="compositionally biased region" description="Polar residues" evidence="1">
    <location>
        <begin position="71"/>
        <end position="81"/>
    </location>
</feature>
<feature type="non-terminal residue" evidence="3">
    <location>
        <position position="129"/>
    </location>
</feature>
<sequence length="129" mass="14289">EMEFNSFTALLIFLMYVCMFTSNDAVKESVAHGSENNDSKFLLELIKRIGDPSYNYQSEDQEDSSRGDLSGKQSETSSNELPNLPACQSAIQQGSIIKTTESIRAGAVYIDSVKYVKSNDDCLGYCCQN</sequence>
<proteinExistence type="predicted"/>
<evidence type="ECO:0000313" key="3">
    <source>
        <dbReference type="EMBL" id="CEK96067.1"/>
    </source>
</evidence>
<gene>
    <name evidence="3" type="primary">ORF210216</name>
</gene>
<feature type="non-terminal residue" evidence="3">
    <location>
        <position position="1"/>
    </location>
</feature>